<dbReference type="InterPro" id="IPR015943">
    <property type="entry name" value="WD40/YVTN_repeat-like_dom_sf"/>
</dbReference>
<accession>A0A0R3N7M3</accession>
<dbReference type="Proteomes" id="UP000052023">
    <property type="component" value="Unassembled WGS sequence"/>
</dbReference>
<keyword evidence="2" id="KW-1185">Reference proteome</keyword>
<evidence type="ECO:0000313" key="1">
    <source>
        <dbReference type="EMBL" id="KRR25981.1"/>
    </source>
</evidence>
<organism evidence="1 2">
    <name type="scientific">Bradyrhizobium retamae</name>
    <dbReference type="NCBI Taxonomy" id="1300035"/>
    <lineage>
        <taxon>Bacteria</taxon>
        <taxon>Pseudomonadati</taxon>
        <taxon>Pseudomonadota</taxon>
        <taxon>Alphaproteobacteria</taxon>
        <taxon>Hyphomicrobiales</taxon>
        <taxon>Nitrobacteraceae</taxon>
        <taxon>Bradyrhizobium</taxon>
    </lineage>
</organism>
<proteinExistence type="predicted"/>
<reference evidence="1 2" key="1">
    <citation type="submission" date="2014-03" db="EMBL/GenBank/DDBJ databases">
        <title>Bradyrhizobium valentinum sp. nov., isolated from effective nodules of Lupinus mariae-josephae, a lupine endemic of basic-lime soils in Eastern Spain.</title>
        <authorList>
            <person name="Duran D."/>
            <person name="Rey L."/>
            <person name="Navarro A."/>
            <person name="Busquets A."/>
            <person name="Imperial J."/>
            <person name="Ruiz-Argueso T."/>
        </authorList>
    </citation>
    <scope>NUCLEOTIDE SEQUENCE [LARGE SCALE GENOMIC DNA]</scope>
    <source>
        <strain evidence="1 2">Ro19</strain>
    </source>
</reference>
<dbReference type="AlphaFoldDB" id="A0A0R3N7M3"/>
<dbReference type="EMBL" id="LLYA01000135">
    <property type="protein sequence ID" value="KRR25981.1"/>
    <property type="molecule type" value="Genomic_DNA"/>
</dbReference>
<dbReference type="InterPro" id="IPR011048">
    <property type="entry name" value="Haem_d1_sf"/>
</dbReference>
<dbReference type="Gene3D" id="2.130.10.10">
    <property type="entry name" value="YVTN repeat-like/Quinoprotein amine dehydrogenase"/>
    <property type="match status" value="1"/>
</dbReference>
<name>A0A0R3N7M3_9BRAD</name>
<comment type="caution">
    <text evidence="1">The sequence shown here is derived from an EMBL/GenBank/DDBJ whole genome shotgun (WGS) entry which is preliminary data.</text>
</comment>
<gene>
    <name evidence="1" type="ORF">CQ13_23475</name>
</gene>
<sequence length="406" mass="43182">MRRLLAIAMVFSGMSGATSDAHGPAAEHRTHAAGTAQAFRLVVADAKAAALKIFDLENGQLLAALPLASPARLHAGASGRYVYAVQPEADEVAVIDTGIELGSHGDHADIKISAPALLSSRLRGVRPSHLTHDNVRVAVFFDGDGTAQIFNEQDFVASRMERIQRIQTGVKHHGVAVPVARRLAVTVPPAGEGLPDAIELRSEDTPKPHRIECPSLHGEAVTSRFVVFGCADGVAILEMARNGVVSRQLPYPASLPPGRMIRRMTGASGFTFVAGDFGLHGMVIVDPSAEDGDFQFIALPARRMDFNLHPESGDRLFVIIEDGTLLGINPLTGTTEAQTRVTERYAMDQSTVRPRIASIGPYVAVSDPRTGEVAILDATTLGERQRIKVEGVPSDLLAIGGDGVSH</sequence>
<evidence type="ECO:0000313" key="2">
    <source>
        <dbReference type="Proteomes" id="UP000052023"/>
    </source>
</evidence>
<dbReference type="SUPFAM" id="SSF51004">
    <property type="entry name" value="C-terminal (heme d1) domain of cytochrome cd1-nitrite reductase"/>
    <property type="match status" value="1"/>
</dbReference>
<protein>
    <submittedName>
        <fullName evidence="1">Uncharacterized protein</fullName>
    </submittedName>
</protein>